<proteinExistence type="predicted"/>
<dbReference type="OrthoDB" id="3163890at2759"/>
<dbReference type="AlphaFoldDB" id="A0A0C3B8U5"/>
<gene>
    <name evidence="1" type="ORF">PILCRDRAFT_92929</name>
</gene>
<dbReference type="InParanoid" id="A0A0C3B8U5"/>
<dbReference type="EMBL" id="KN833075">
    <property type="protein sequence ID" value="KIM73737.1"/>
    <property type="molecule type" value="Genomic_DNA"/>
</dbReference>
<reference evidence="1 2" key="1">
    <citation type="submission" date="2014-04" db="EMBL/GenBank/DDBJ databases">
        <authorList>
            <consortium name="DOE Joint Genome Institute"/>
            <person name="Kuo A."/>
            <person name="Tarkka M."/>
            <person name="Buscot F."/>
            <person name="Kohler A."/>
            <person name="Nagy L.G."/>
            <person name="Floudas D."/>
            <person name="Copeland A."/>
            <person name="Barry K.W."/>
            <person name="Cichocki N."/>
            <person name="Veneault-Fourrey C."/>
            <person name="LaButti K."/>
            <person name="Lindquist E.A."/>
            <person name="Lipzen A."/>
            <person name="Lundell T."/>
            <person name="Morin E."/>
            <person name="Murat C."/>
            <person name="Sun H."/>
            <person name="Tunlid A."/>
            <person name="Henrissat B."/>
            <person name="Grigoriev I.V."/>
            <person name="Hibbett D.S."/>
            <person name="Martin F."/>
            <person name="Nordberg H.P."/>
            <person name="Cantor M.N."/>
            <person name="Hua S.X."/>
        </authorList>
    </citation>
    <scope>NUCLEOTIDE SEQUENCE [LARGE SCALE GENOMIC DNA]</scope>
    <source>
        <strain evidence="1 2">F 1598</strain>
    </source>
</reference>
<dbReference type="HOGENOM" id="CLU_2197955_0_0_1"/>
<accession>A0A0C3B8U5</accession>
<evidence type="ECO:0000313" key="1">
    <source>
        <dbReference type="EMBL" id="KIM73737.1"/>
    </source>
</evidence>
<evidence type="ECO:0000313" key="2">
    <source>
        <dbReference type="Proteomes" id="UP000054166"/>
    </source>
</evidence>
<keyword evidence="2" id="KW-1185">Reference proteome</keyword>
<dbReference type="Proteomes" id="UP000054166">
    <property type="component" value="Unassembled WGS sequence"/>
</dbReference>
<organism evidence="1 2">
    <name type="scientific">Piloderma croceum (strain F 1598)</name>
    <dbReference type="NCBI Taxonomy" id="765440"/>
    <lineage>
        <taxon>Eukaryota</taxon>
        <taxon>Fungi</taxon>
        <taxon>Dikarya</taxon>
        <taxon>Basidiomycota</taxon>
        <taxon>Agaricomycotina</taxon>
        <taxon>Agaricomycetes</taxon>
        <taxon>Agaricomycetidae</taxon>
        <taxon>Atheliales</taxon>
        <taxon>Atheliaceae</taxon>
        <taxon>Piloderma</taxon>
    </lineage>
</organism>
<sequence length="108" mass="12288">MVTLPHIAYTAFDVGEAQEELKLHLKGSDSMMEHLDTLMNMCMVDFLNDDNSTFAEYAARIAHVSITEQTQVDHLRNLKWDAMTVISQTPNDICLFITQELWHKGGGF</sequence>
<name>A0A0C3B8U5_PILCF</name>
<reference evidence="2" key="2">
    <citation type="submission" date="2015-01" db="EMBL/GenBank/DDBJ databases">
        <title>Evolutionary Origins and Diversification of the Mycorrhizal Mutualists.</title>
        <authorList>
            <consortium name="DOE Joint Genome Institute"/>
            <consortium name="Mycorrhizal Genomics Consortium"/>
            <person name="Kohler A."/>
            <person name="Kuo A."/>
            <person name="Nagy L.G."/>
            <person name="Floudas D."/>
            <person name="Copeland A."/>
            <person name="Barry K.W."/>
            <person name="Cichocki N."/>
            <person name="Veneault-Fourrey C."/>
            <person name="LaButti K."/>
            <person name="Lindquist E.A."/>
            <person name="Lipzen A."/>
            <person name="Lundell T."/>
            <person name="Morin E."/>
            <person name="Murat C."/>
            <person name="Riley R."/>
            <person name="Ohm R."/>
            <person name="Sun H."/>
            <person name="Tunlid A."/>
            <person name="Henrissat B."/>
            <person name="Grigoriev I.V."/>
            <person name="Hibbett D.S."/>
            <person name="Martin F."/>
        </authorList>
    </citation>
    <scope>NUCLEOTIDE SEQUENCE [LARGE SCALE GENOMIC DNA]</scope>
    <source>
        <strain evidence="2">F 1598</strain>
    </source>
</reference>
<protein>
    <submittedName>
        <fullName evidence="1">Uncharacterized protein</fullName>
    </submittedName>
</protein>